<dbReference type="EMBL" id="JACVXA010000015">
    <property type="protein sequence ID" value="MBE3638031.1"/>
    <property type="molecule type" value="Genomic_DNA"/>
</dbReference>
<gene>
    <name evidence="1" type="ORF">ICN82_07425</name>
</gene>
<evidence type="ECO:0000313" key="1">
    <source>
        <dbReference type="EMBL" id="MBE3638031.1"/>
    </source>
</evidence>
<organism evidence="1 2">
    <name type="scientific">Mangrovicoccus algicola</name>
    <dbReference type="NCBI Taxonomy" id="2771008"/>
    <lineage>
        <taxon>Bacteria</taxon>
        <taxon>Pseudomonadati</taxon>
        <taxon>Pseudomonadota</taxon>
        <taxon>Alphaproteobacteria</taxon>
        <taxon>Rhodobacterales</taxon>
        <taxon>Paracoccaceae</taxon>
        <taxon>Mangrovicoccus</taxon>
    </lineage>
</organism>
<dbReference type="InterPro" id="IPR009959">
    <property type="entry name" value="Cyclase_SnoaL-like"/>
</dbReference>
<dbReference type="Proteomes" id="UP000609121">
    <property type="component" value="Unassembled WGS sequence"/>
</dbReference>
<dbReference type="Pfam" id="PF07366">
    <property type="entry name" value="SnoaL"/>
    <property type="match status" value="2"/>
</dbReference>
<evidence type="ECO:0000313" key="2">
    <source>
        <dbReference type="Proteomes" id="UP000609121"/>
    </source>
</evidence>
<dbReference type="RefSeq" id="WP_193181318.1">
    <property type="nucleotide sequence ID" value="NZ_JACVXA010000015.1"/>
</dbReference>
<dbReference type="InterPro" id="IPR032710">
    <property type="entry name" value="NTF2-like_dom_sf"/>
</dbReference>
<name>A0A8J6YY17_9RHOB</name>
<accession>A0A8J6YY17</accession>
<comment type="caution">
    <text evidence="1">The sequence shown here is derived from an EMBL/GenBank/DDBJ whole genome shotgun (WGS) entry which is preliminary data.</text>
</comment>
<keyword evidence="2" id="KW-1185">Reference proteome</keyword>
<reference evidence="1" key="1">
    <citation type="submission" date="2020-09" db="EMBL/GenBank/DDBJ databases">
        <title>A novel bacterium of genus Mangrovicoccus, isolated from South China Sea.</title>
        <authorList>
            <person name="Huang H."/>
            <person name="Mo K."/>
            <person name="Hu Y."/>
        </authorList>
    </citation>
    <scope>NUCLEOTIDE SEQUENCE</scope>
    <source>
        <strain evidence="1">HB182678</strain>
    </source>
</reference>
<dbReference type="SUPFAM" id="SSF54427">
    <property type="entry name" value="NTF2-like"/>
    <property type="match status" value="2"/>
</dbReference>
<dbReference type="Gene3D" id="3.10.450.50">
    <property type="match status" value="2"/>
</dbReference>
<sequence length="333" mass="37413">MDIHAENKAALARFREALYDFDKMRARDVAAELFAPGAPVHLSHPFNRLAGQSALLEAAILPMAQSFPDMERRDHIVIAGESEAGQCWVGCAGCYMGTFRRSWMSIPPSGRVATLRFHEFYRFKEGRVVEVLALWDIAELMKQSNCWPLAPSLGRDWTVPPPATLDGLEPTGDGAASVGLVADMLRQLETVDAGGGPPVQQEAYWHPRCNWYGPAGIGTARNLDGLRRGHQRPFLNAMPDREKNLRTGHLFGEGNYVGYVGWPGWRMTLSRDGWLGIPPLERALTMRSLDFWRIENGLIREAWTMLDLLDVYHQLGVDVLGRMLELTGQREWM</sequence>
<dbReference type="PANTHER" id="PTHR38436">
    <property type="entry name" value="POLYKETIDE CYCLASE SNOAL-LIKE DOMAIN"/>
    <property type="match status" value="1"/>
</dbReference>
<dbReference type="GO" id="GO:0030638">
    <property type="term" value="P:polyketide metabolic process"/>
    <property type="evidence" value="ECO:0007669"/>
    <property type="project" value="InterPro"/>
</dbReference>
<protein>
    <submittedName>
        <fullName evidence="1">Ester cyclase</fullName>
    </submittedName>
</protein>
<dbReference type="PANTHER" id="PTHR38436:SF1">
    <property type="entry name" value="ESTER CYCLASE"/>
    <property type="match status" value="1"/>
</dbReference>
<proteinExistence type="predicted"/>
<dbReference type="AlphaFoldDB" id="A0A8J6YY17"/>